<dbReference type="KEGG" id="pco:PHACADRAFT_251277"/>
<dbReference type="EMBL" id="JH930470">
    <property type="protein sequence ID" value="EKM57584.1"/>
    <property type="molecule type" value="Genomic_DNA"/>
</dbReference>
<dbReference type="AlphaFoldDB" id="K5WET3"/>
<organism evidence="1 2">
    <name type="scientific">Phanerochaete carnosa (strain HHB-10118-sp)</name>
    <name type="common">White-rot fungus</name>
    <name type="synonym">Peniophora carnosa</name>
    <dbReference type="NCBI Taxonomy" id="650164"/>
    <lineage>
        <taxon>Eukaryota</taxon>
        <taxon>Fungi</taxon>
        <taxon>Dikarya</taxon>
        <taxon>Basidiomycota</taxon>
        <taxon>Agaricomycotina</taxon>
        <taxon>Agaricomycetes</taxon>
        <taxon>Polyporales</taxon>
        <taxon>Phanerochaetaceae</taxon>
        <taxon>Phanerochaete</taxon>
    </lineage>
</organism>
<evidence type="ECO:0000313" key="1">
    <source>
        <dbReference type="EMBL" id="EKM57584.1"/>
    </source>
</evidence>
<gene>
    <name evidence="1" type="ORF">PHACADRAFT_251277</name>
</gene>
<dbReference type="HOGENOM" id="CLU_2904921_0_0_1"/>
<keyword evidence="2" id="KW-1185">Reference proteome</keyword>
<dbReference type="Proteomes" id="UP000008370">
    <property type="component" value="Unassembled WGS sequence"/>
</dbReference>
<dbReference type="GeneID" id="18915179"/>
<name>K5WET3_PHACS</name>
<dbReference type="InParanoid" id="K5WET3"/>
<reference evidence="1 2" key="1">
    <citation type="journal article" date="2012" name="BMC Genomics">
        <title>Comparative genomics of the white-rot fungi, Phanerochaete carnosa and P. chrysosporium, to elucidate the genetic basis of the distinct wood types they colonize.</title>
        <authorList>
            <person name="Suzuki H."/>
            <person name="MacDonald J."/>
            <person name="Syed K."/>
            <person name="Salamov A."/>
            <person name="Hori C."/>
            <person name="Aerts A."/>
            <person name="Henrissat B."/>
            <person name="Wiebenga A."/>
            <person name="vanKuyk P.A."/>
            <person name="Barry K."/>
            <person name="Lindquist E."/>
            <person name="LaButti K."/>
            <person name="Lapidus A."/>
            <person name="Lucas S."/>
            <person name="Coutinho P."/>
            <person name="Gong Y."/>
            <person name="Samejima M."/>
            <person name="Mahadevan R."/>
            <person name="Abou-Zaid M."/>
            <person name="de Vries R.P."/>
            <person name="Igarashi K."/>
            <person name="Yadav J.S."/>
            <person name="Grigoriev I.V."/>
            <person name="Master E.R."/>
        </authorList>
    </citation>
    <scope>NUCLEOTIDE SEQUENCE [LARGE SCALE GENOMIC DNA]</scope>
    <source>
        <strain evidence="1 2">HHB-10118-sp</strain>
    </source>
</reference>
<protein>
    <submittedName>
        <fullName evidence="1">Uncharacterized protein</fullName>
    </submittedName>
</protein>
<evidence type="ECO:0000313" key="2">
    <source>
        <dbReference type="Proteomes" id="UP000008370"/>
    </source>
</evidence>
<accession>K5WET3</accession>
<proteinExistence type="predicted"/>
<sequence length="62" mass="7085">MKSFIYKEHPYRIKAIAVSNVCIGFFDQLLKDFTIVLLLTGSARPMRTSLHRVNASTDILIM</sequence>
<dbReference type="RefSeq" id="XP_007392931.1">
    <property type="nucleotide sequence ID" value="XM_007392869.1"/>
</dbReference>